<keyword evidence="5" id="KW-0378">Hydrolase</keyword>
<dbReference type="FunFam" id="3.40.395.10:FF:000002">
    <property type="entry name" value="Putative sentrin-specific protease 5"/>
    <property type="match status" value="1"/>
</dbReference>
<reference evidence="11" key="1">
    <citation type="submission" date="2025-08" db="UniProtKB">
        <authorList>
            <consortium name="RefSeq"/>
        </authorList>
    </citation>
    <scope>IDENTIFICATION</scope>
</reference>
<evidence type="ECO:0000256" key="5">
    <source>
        <dbReference type="ARBA" id="ARBA00022801"/>
    </source>
</evidence>
<dbReference type="PROSITE" id="PS50600">
    <property type="entry name" value="ULP_PROTEASE"/>
    <property type="match status" value="1"/>
</dbReference>
<dbReference type="PANTHER" id="PTHR12606">
    <property type="entry name" value="SENTRIN/SUMO-SPECIFIC PROTEASE"/>
    <property type="match status" value="1"/>
</dbReference>
<dbReference type="RefSeq" id="XP_008072297.1">
    <property type="nucleotide sequence ID" value="XM_008074106.1"/>
</dbReference>
<sequence length="756" mass="86881">MKKQRKILWRKGIHLAFSEKWNTGFGGFKKFYFHQHLCILKSKLGRPTTWNKQLRHFRCRNKALQVQKTWIHDEPLCAQTKFDVATQNVSSLSSKVKRKDTKHFISSSRNLLKLQAEKLLSSARNSDHEYCREKSLLKAVADFPANSVLGQANGHRPRTEPQVSDFPMKFNGESQSPGDSGTIVVTLSNHKRKRFCYGCYQGPECHRSGGPLISRKFQLNQHRRIKVSPLMMYEKLSMIRFRYRILRSQHFRTKSKVCKLRKAQRSWVQKVTGDHQETLKENVSEGDSGSAFPPPEPKDSSCRHQPCFPDMDSSAVVKGKNSHMPDGRTKGSPFLGKELSLDEAFPDQQNGRATYAWDQSPCSSPKWECTELIRDIPLSEHNSGNMFSSETERETMTLGQENRTSTVSDDRIKLSVSGAGKLVSSVDGPVSEETVQSENSYQMEADGSLKQNILSSKLLDHPYCKSPLEAPLVCSEVKLENEAGGGKNSEKASPVDDEQLSVCLSGFLDEVMKKYGSLVPLSEKDVLGRLKDVFNEDFSNRKPFINREITNYRAKHQKCNFRIFYNKHMLDMDDLATLDGQNWLNDQVINMYGELIMDAVPDKVHFFNSFFHRQLVTKGYNGVKRWTKKVDLFKKSLLLIPIHLEVHWSLITVTLSNRIISFYDSQGIHFKFCVENIRKYLLTEAREKNRPEFLQGWQTAVTKCIPQQKNDSDCGVFVLQYCKCLALEQPFQFSQEDMPRVRKRIYKELCECRLMD</sequence>
<evidence type="ECO:0000256" key="3">
    <source>
        <dbReference type="ARBA" id="ARBA00022670"/>
    </source>
</evidence>
<feature type="region of interest" description="Disordered" evidence="8">
    <location>
        <begin position="380"/>
        <end position="409"/>
    </location>
</feature>
<dbReference type="OMA" id="IFISVME"/>
<dbReference type="GO" id="GO:0005730">
    <property type="term" value="C:nucleolus"/>
    <property type="evidence" value="ECO:0007669"/>
    <property type="project" value="UniProtKB-SubCell"/>
</dbReference>
<dbReference type="GO" id="GO:0006508">
    <property type="term" value="P:proteolysis"/>
    <property type="evidence" value="ECO:0007669"/>
    <property type="project" value="UniProtKB-KW"/>
</dbReference>
<evidence type="ECO:0000256" key="1">
    <source>
        <dbReference type="ARBA" id="ARBA00004604"/>
    </source>
</evidence>
<keyword evidence="3 11" id="KW-0645">Protease</keyword>
<accession>A0A1U7V3L8</accession>
<gene>
    <name evidence="11" type="primary">SENP5</name>
</gene>
<evidence type="ECO:0000259" key="9">
    <source>
        <dbReference type="PROSITE" id="PS50600"/>
    </source>
</evidence>
<evidence type="ECO:0000313" key="10">
    <source>
        <dbReference type="Proteomes" id="UP000189704"/>
    </source>
</evidence>
<proteinExistence type="inferred from homology"/>
<evidence type="ECO:0000256" key="2">
    <source>
        <dbReference type="ARBA" id="ARBA00005234"/>
    </source>
</evidence>
<dbReference type="OrthoDB" id="1939479at2759"/>
<feature type="compositionally biased region" description="Polar residues" evidence="8">
    <location>
        <begin position="397"/>
        <end position="407"/>
    </location>
</feature>
<dbReference type="CTD" id="205564"/>
<organism evidence="10 11">
    <name type="scientific">Carlito syrichta</name>
    <name type="common">Philippine tarsier</name>
    <name type="synonym">Tarsius syrichta</name>
    <dbReference type="NCBI Taxonomy" id="1868482"/>
    <lineage>
        <taxon>Eukaryota</taxon>
        <taxon>Metazoa</taxon>
        <taxon>Chordata</taxon>
        <taxon>Craniata</taxon>
        <taxon>Vertebrata</taxon>
        <taxon>Euteleostomi</taxon>
        <taxon>Mammalia</taxon>
        <taxon>Eutheria</taxon>
        <taxon>Euarchontoglires</taxon>
        <taxon>Primates</taxon>
        <taxon>Haplorrhini</taxon>
        <taxon>Tarsiiformes</taxon>
        <taxon>Tarsiidae</taxon>
        <taxon>Carlito</taxon>
    </lineage>
</organism>
<dbReference type="Pfam" id="PF02902">
    <property type="entry name" value="Peptidase_C48"/>
    <property type="match status" value="1"/>
</dbReference>
<feature type="compositionally biased region" description="Polar residues" evidence="8">
    <location>
        <begin position="380"/>
        <end position="389"/>
    </location>
</feature>
<comment type="subcellular location">
    <subcellularLocation>
        <location evidence="1">Nucleus</location>
        <location evidence="1">Nucleolus</location>
    </subcellularLocation>
</comment>
<dbReference type="Gene3D" id="3.40.395.10">
    <property type="entry name" value="Adenoviral Proteinase, Chain A"/>
    <property type="match status" value="1"/>
</dbReference>
<dbReference type="GO" id="GO:0016926">
    <property type="term" value="P:protein desumoylation"/>
    <property type="evidence" value="ECO:0007669"/>
    <property type="project" value="TreeGrafter"/>
</dbReference>
<evidence type="ECO:0000256" key="6">
    <source>
        <dbReference type="ARBA" id="ARBA00022807"/>
    </source>
</evidence>
<evidence type="ECO:0000256" key="4">
    <source>
        <dbReference type="ARBA" id="ARBA00022786"/>
    </source>
</evidence>
<dbReference type="Pfam" id="PF19722">
    <property type="entry name" value="SENP3_5_N"/>
    <property type="match status" value="1"/>
</dbReference>
<name>A0A1U7V3L8_CARSF</name>
<dbReference type="PANTHER" id="PTHR12606:SF10">
    <property type="entry name" value="SENTRIN-SPECIFIC PROTEASE 5"/>
    <property type="match status" value="1"/>
</dbReference>
<keyword evidence="7" id="KW-0539">Nucleus</keyword>
<dbReference type="GeneID" id="103276691"/>
<evidence type="ECO:0000256" key="8">
    <source>
        <dbReference type="SAM" id="MobiDB-lite"/>
    </source>
</evidence>
<keyword evidence="4" id="KW-0833">Ubl conjugation pathway</keyword>
<feature type="region of interest" description="Disordered" evidence="8">
    <location>
        <begin position="280"/>
        <end position="302"/>
    </location>
</feature>
<evidence type="ECO:0000256" key="7">
    <source>
        <dbReference type="ARBA" id="ARBA00023242"/>
    </source>
</evidence>
<keyword evidence="6" id="KW-0788">Thiol protease</keyword>
<dbReference type="InterPro" id="IPR038765">
    <property type="entry name" value="Papain-like_cys_pep_sf"/>
</dbReference>
<dbReference type="GO" id="GO:0016929">
    <property type="term" value="F:deSUMOylase activity"/>
    <property type="evidence" value="ECO:0007669"/>
    <property type="project" value="TreeGrafter"/>
</dbReference>
<dbReference type="InterPro" id="IPR003653">
    <property type="entry name" value="Peptidase_C48_C"/>
</dbReference>
<keyword evidence="10" id="KW-1185">Reference proteome</keyword>
<protein>
    <submittedName>
        <fullName evidence="11">Sentrin-specific protease 5 isoform X1</fullName>
    </submittedName>
</protein>
<dbReference type="Proteomes" id="UP000189704">
    <property type="component" value="Unplaced"/>
</dbReference>
<dbReference type="AlphaFoldDB" id="A0A1U7V3L8"/>
<evidence type="ECO:0000313" key="11">
    <source>
        <dbReference type="RefSeq" id="XP_008072297.1"/>
    </source>
</evidence>
<comment type="similarity">
    <text evidence="2">Belongs to the peptidase C48 family.</text>
</comment>
<dbReference type="STRING" id="1868482.ENSTSYP00000015266"/>
<dbReference type="SUPFAM" id="SSF54001">
    <property type="entry name" value="Cysteine proteinases"/>
    <property type="match status" value="1"/>
</dbReference>
<dbReference type="InterPro" id="IPR045577">
    <property type="entry name" value="SENP3_5_cons_dom"/>
</dbReference>
<feature type="domain" description="Ubiquitin-like protease family profile" evidence="9">
    <location>
        <begin position="568"/>
        <end position="725"/>
    </location>
</feature>
<dbReference type="KEGG" id="csyr:103276691"/>